<accession>A0AAE9VN49</accession>
<reference evidence="1 2" key="1">
    <citation type="submission" date="2022-12" db="EMBL/GenBank/DDBJ databases">
        <title>Coexistence and Characterization of a Novel Tigecycline Resistance gene tet(X) variant and blaNDM-1 in a Pseudomonas caeni Isolate of Chicken Origin.</title>
        <authorList>
            <person name="Lu X."/>
            <person name="Zhang L."/>
            <person name="Li R."/>
            <person name="Wang Z."/>
        </authorList>
    </citation>
    <scope>NUCLEOTIDE SEQUENCE [LARGE SCALE GENOMIC DNA]</scope>
    <source>
        <strain evidence="1 2">CE14</strain>
    </source>
</reference>
<sequence length="198" mass="22507">MPTRLKYCQHWVFDMDGTLTIAVHDFLYIRRMLEIPEQADILGHLASLPQTEAQQKHAWLLEHERQLALNSQPAPGAIELVQQLHEQGRQLAILTRNAKELAVLTLQAIDLLDYFSDPLIYGREQATPKPHPDGLLKIAAHWQVAPQEMIMVGDFSMDLKTAKAAGSYAVQVNTNENLWPDLTDFHAKDCRQLLPITR</sequence>
<dbReference type="NCBIfam" id="TIGR01549">
    <property type="entry name" value="HAD-SF-IA-v1"/>
    <property type="match status" value="1"/>
</dbReference>
<name>A0AAE9VN49_9GAMM</name>
<dbReference type="InterPro" id="IPR023214">
    <property type="entry name" value="HAD_sf"/>
</dbReference>
<protein>
    <submittedName>
        <fullName evidence="1">HAD family hydrolase</fullName>
    </submittedName>
</protein>
<dbReference type="PANTHER" id="PTHR43885">
    <property type="entry name" value="HALOACID DEHALOGENASE-LIKE HYDROLASE"/>
    <property type="match status" value="1"/>
</dbReference>
<dbReference type="EMBL" id="CP114976">
    <property type="protein sequence ID" value="WBE25238.1"/>
    <property type="molecule type" value="Genomic_DNA"/>
</dbReference>
<dbReference type="SUPFAM" id="SSF56784">
    <property type="entry name" value="HAD-like"/>
    <property type="match status" value="1"/>
</dbReference>
<dbReference type="NCBIfam" id="TIGR01509">
    <property type="entry name" value="HAD-SF-IA-v3"/>
    <property type="match status" value="1"/>
</dbReference>
<dbReference type="KEGG" id="dce:O6P33_12980"/>
<keyword evidence="1" id="KW-0378">Hydrolase</keyword>
<dbReference type="Gene3D" id="3.40.50.1000">
    <property type="entry name" value="HAD superfamily/HAD-like"/>
    <property type="match status" value="1"/>
</dbReference>
<dbReference type="Gene3D" id="1.10.260.80">
    <property type="match status" value="1"/>
</dbReference>
<dbReference type="Pfam" id="PF00702">
    <property type="entry name" value="Hydrolase"/>
    <property type="match status" value="1"/>
</dbReference>
<gene>
    <name evidence="1" type="ORF">O6P33_12980</name>
</gene>
<evidence type="ECO:0000313" key="1">
    <source>
        <dbReference type="EMBL" id="WBE25238.1"/>
    </source>
</evidence>
<organism evidence="1 2">
    <name type="scientific">Denitrificimonas caeni</name>
    <dbReference type="NCBI Taxonomy" id="521720"/>
    <lineage>
        <taxon>Bacteria</taxon>
        <taxon>Pseudomonadati</taxon>
        <taxon>Pseudomonadota</taxon>
        <taxon>Gammaproteobacteria</taxon>
        <taxon>Pseudomonadales</taxon>
        <taxon>Pseudomonadaceae</taxon>
        <taxon>Denitrificimonas</taxon>
    </lineage>
</organism>
<keyword evidence="2" id="KW-1185">Reference proteome</keyword>
<dbReference type="SFLD" id="SFLDG01129">
    <property type="entry name" value="C1.5:_HAD__Beta-PGM__Phosphata"/>
    <property type="match status" value="1"/>
</dbReference>
<dbReference type="InterPro" id="IPR036412">
    <property type="entry name" value="HAD-like_sf"/>
</dbReference>
<dbReference type="Proteomes" id="UP001212189">
    <property type="component" value="Chromosome"/>
</dbReference>
<dbReference type="RefSeq" id="WP_269818183.1">
    <property type="nucleotide sequence ID" value="NZ_CP114976.1"/>
</dbReference>
<dbReference type="AlphaFoldDB" id="A0AAE9VN49"/>
<dbReference type="PANTHER" id="PTHR43885:SF1">
    <property type="entry name" value="SUPERFAMILY HYDROLASE, PUTATIVE (AFU_ORTHOLOGUE AFUA_4G13290)-RELATED"/>
    <property type="match status" value="1"/>
</dbReference>
<dbReference type="GO" id="GO:0016787">
    <property type="term" value="F:hydrolase activity"/>
    <property type="evidence" value="ECO:0007669"/>
    <property type="project" value="UniProtKB-KW"/>
</dbReference>
<dbReference type="SFLD" id="SFLDS00003">
    <property type="entry name" value="Haloacid_Dehalogenase"/>
    <property type="match status" value="1"/>
</dbReference>
<evidence type="ECO:0000313" key="2">
    <source>
        <dbReference type="Proteomes" id="UP001212189"/>
    </source>
</evidence>
<proteinExistence type="predicted"/>
<dbReference type="InterPro" id="IPR006439">
    <property type="entry name" value="HAD-SF_hydro_IA"/>
</dbReference>